<keyword evidence="2" id="KW-1185">Reference proteome</keyword>
<protein>
    <submittedName>
        <fullName evidence="1">Uncharacterized protein</fullName>
    </submittedName>
</protein>
<organism evidence="1 2">
    <name type="scientific">Abeliophyllum distichum</name>
    <dbReference type="NCBI Taxonomy" id="126358"/>
    <lineage>
        <taxon>Eukaryota</taxon>
        <taxon>Viridiplantae</taxon>
        <taxon>Streptophyta</taxon>
        <taxon>Embryophyta</taxon>
        <taxon>Tracheophyta</taxon>
        <taxon>Spermatophyta</taxon>
        <taxon>Magnoliopsida</taxon>
        <taxon>eudicotyledons</taxon>
        <taxon>Gunneridae</taxon>
        <taxon>Pentapetalae</taxon>
        <taxon>asterids</taxon>
        <taxon>lamiids</taxon>
        <taxon>Lamiales</taxon>
        <taxon>Oleaceae</taxon>
        <taxon>Forsythieae</taxon>
        <taxon>Abeliophyllum</taxon>
    </lineage>
</organism>
<name>A0ABD1SGS7_9LAMI</name>
<evidence type="ECO:0000313" key="1">
    <source>
        <dbReference type="EMBL" id="KAL2499937.1"/>
    </source>
</evidence>
<dbReference type="AlphaFoldDB" id="A0ABD1SGS7"/>
<proteinExistence type="predicted"/>
<evidence type="ECO:0000313" key="2">
    <source>
        <dbReference type="Proteomes" id="UP001604336"/>
    </source>
</evidence>
<dbReference type="Proteomes" id="UP001604336">
    <property type="component" value="Unassembled WGS sequence"/>
</dbReference>
<accession>A0ABD1SGS7</accession>
<dbReference type="EMBL" id="JBFOLK010000007">
    <property type="protein sequence ID" value="KAL2499937.1"/>
    <property type="molecule type" value="Genomic_DNA"/>
</dbReference>
<comment type="caution">
    <text evidence="1">The sequence shown here is derived from an EMBL/GenBank/DDBJ whole genome shotgun (WGS) entry which is preliminary data.</text>
</comment>
<sequence>MSLEDDGFRGVLVYSHRRTPHFQEDPQNSSRVSHSHVSRQLCQAAKGARMLMPFTMMAGGRALSLLPFDGDRYSVFFQSSREQIEFDKSQLRLHREWVYGKWTKMWNFRLPFSVAFFGEL</sequence>
<gene>
    <name evidence="1" type="ORF">Adt_25487</name>
</gene>
<reference evidence="2" key="1">
    <citation type="submission" date="2024-07" db="EMBL/GenBank/DDBJ databases">
        <title>Two chromosome-level genome assemblies of Korean endemic species Abeliophyllum distichum and Forsythia ovata (Oleaceae).</title>
        <authorList>
            <person name="Jang H."/>
        </authorList>
    </citation>
    <scope>NUCLEOTIDE SEQUENCE [LARGE SCALE GENOMIC DNA]</scope>
</reference>